<evidence type="ECO:0000256" key="3">
    <source>
        <dbReference type="ARBA" id="ARBA00022806"/>
    </source>
</evidence>
<feature type="domain" description="Helicase ATP-binding" evidence="5">
    <location>
        <begin position="65"/>
        <end position="177"/>
    </location>
</feature>
<dbReference type="GO" id="GO:0003676">
    <property type="term" value="F:nucleic acid binding"/>
    <property type="evidence" value="ECO:0007669"/>
    <property type="project" value="InterPro"/>
</dbReference>
<protein>
    <recommendedName>
        <fullName evidence="5">Helicase ATP-binding domain-containing protein</fullName>
    </recommendedName>
</protein>
<keyword evidence="4" id="KW-0067">ATP-binding</keyword>
<keyword evidence="3" id="KW-0347">Helicase</keyword>
<keyword evidence="2" id="KW-0378">Hydrolase</keyword>
<dbReference type="PROSITE" id="PS51192">
    <property type="entry name" value="HELICASE_ATP_BIND_1"/>
    <property type="match status" value="1"/>
</dbReference>
<evidence type="ECO:0000256" key="2">
    <source>
        <dbReference type="ARBA" id="ARBA00022801"/>
    </source>
</evidence>
<dbReference type="EMBL" id="BARU01032669">
    <property type="protein sequence ID" value="GAH73696.1"/>
    <property type="molecule type" value="Genomic_DNA"/>
</dbReference>
<keyword evidence="1" id="KW-0547">Nucleotide-binding</keyword>
<proteinExistence type="predicted"/>
<feature type="non-terminal residue" evidence="6">
    <location>
        <position position="177"/>
    </location>
</feature>
<dbReference type="GO" id="GO:0005524">
    <property type="term" value="F:ATP binding"/>
    <property type="evidence" value="ECO:0007669"/>
    <property type="project" value="UniProtKB-KW"/>
</dbReference>
<evidence type="ECO:0000313" key="6">
    <source>
        <dbReference type="EMBL" id="GAH73696.1"/>
    </source>
</evidence>
<dbReference type="InterPro" id="IPR050474">
    <property type="entry name" value="Hel308_SKI2-like"/>
</dbReference>
<dbReference type="GO" id="GO:0004386">
    <property type="term" value="F:helicase activity"/>
    <property type="evidence" value="ECO:0007669"/>
    <property type="project" value="UniProtKB-KW"/>
</dbReference>
<dbReference type="PANTHER" id="PTHR47961:SF1">
    <property type="entry name" value="ATP-DEPENDENT HELICASE MJ1401-RELATED"/>
    <property type="match status" value="1"/>
</dbReference>
<evidence type="ECO:0000256" key="4">
    <source>
        <dbReference type="ARBA" id="ARBA00022840"/>
    </source>
</evidence>
<dbReference type="InterPro" id="IPR027417">
    <property type="entry name" value="P-loop_NTPase"/>
</dbReference>
<evidence type="ECO:0000259" key="5">
    <source>
        <dbReference type="PROSITE" id="PS51192"/>
    </source>
</evidence>
<organism evidence="6">
    <name type="scientific">marine sediment metagenome</name>
    <dbReference type="NCBI Taxonomy" id="412755"/>
    <lineage>
        <taxon>unclassified sequences</taxon>
        <taxon>metagenomes</taxon>
        <taxon>ecological metagenomes</taxon>
    </lineage>
</organism>
<dbReference type="AlphaFoldDB" id="X1HU50"/>
<reference evidence="6" key="1">
    <citation type="journal article" date="2014" name="Front. Microbiol.">
        <title>High frequency of phylogenetically diverse reductive dehalogenase-homologous genes in deep subseafloor sedimentary metagenomes.</title>
        <authorList>
            <person name="Kawai M."/>
            <person name="Futagami T."/>
            <person name="Toyoda A."/>
            <person name="Takaki Y."/>
            <person name="Nishi S."/>
            <person name="Hori S."/>
            <person name="Arai W."/>
            <person name="Tsubouchi T."/>
            <person name="Morono Y."/>
            <person name="Uchiyama I."/>
            <person name="Ito T."/>
            <person name="Fujiyama A."/>
            <person name="Inagaki F."/>
            <person name="Takami H."/>
        </authorList>
    </citation>
    <scope>NUCLEOTIDE SEQUENCE</scope>
    <source>
        <strain evidence="6">Expedition CK06-06</strain>
    </source>
</reference>
<evidence type="ECO:0000256" key="1">
    <source>
        <dbReference type="ARBA" id="ARBA00022741"/>
    </source>
</evidence>
<dbReference type="PANTHER" id="PTHR47961">
    <property type="entry name" value="DNA POLYMERASE THETA, PUTATIVE (AFU_ORTHOLOGUE AFUA_1G05260)-RELATED"/>
    <property type="match status" value="1"/>
</dbReference>
<name>X1HU50_9ZZZZ</name>
<dbReference type="InterPro" id="IPR011545">
    <property type="entry name" value="DEAD/DEAH_box_helicase_dom"/>
</dbReference>
<sequence>MTKLMKIKNLKNYGIPSYILNIWEKHYSPYLLPIQEEAVRNYGILDCDGGNTRLPRRDAPRNDKEDARQDNNNLLVIAPTSSGKTFIGEMAAITQVIRQKKVIYLVPLKCLTEEKYRHFKNLYSNWGLETVVSTRARREDDHRIIRGDYNIAVMVYEKFYYFLLKHPNFLIDVSLVI</sequence>
<dbReference type="InterPro" id="IPR014001">
    <property type="entry name" value="Helicase_ATP-bd"/>
</dbReference>
<dbReference type="Pfam" id="PF00270">
    <property type="entry name" value="DEAD"/>
    <property type="match status" value="1"/>
</dbReference>
<dbReference type="Gene3D" id="3.40.50.300">
    <property type="entry name" value="P-loop containing nucleotide triphosphate hydrolases"/>
    <property type="match status" value="1"/>
</dbReference>
<dbReference type="SUPFAM" id="SSF52540">
    <property type="entry name" value="P-loop containing nucleoside triphosphate hydrolases"/>
    <property type="match status" value="1"/>
</dbReference>
<dbReference type="GO" id="GO:0016787">
    <property type="term" value="F:hydrolase activity"/>
    <property type="evidence" value="ECO:0007669"/>
    <property type="project" value="UniProtKB-KW"/>
</dbReference>
<accession>X1HU50</accession>
<gene>
    <name evidence="6" type="ORF">S03H2_51490</name>
</gene>
<comment type="caution">
    <text evidence="6">The sequence shown here is derived from an EMBL/GenBank/DDBJ whole genome shotgun (WGS) entry which is preliminary data.</text>
</comment>